<dbReference type="AlphaFoldDB" id="A0A0P1AWG8"/>
<keyword evidence="2" id="KW-1185">Reference proteome</keyword>
<organism evidence="1 2">
    <name type="scientific">Plasmopara halstedii</name>
    <name type="common">Downy mildew of sunflower</name>
    <dbReference type="NCBI Taxonomy" id="4781"/>
    <lineage>
        <taxon>Eukaryota</taxon>
        <taxon>Sar</taxon>
        <taxon>Stramenopiles</taxon>
        <taxon>Oomycota</taxon>
        <taxon>Peronosporomycetes</taxon>
        <taxon>Peronosporales</taxon>
        <taxon>Peronosporaceae</taxon>
        <taxon>Plasmopara</taxon>
    </lineage>
</organism>
<sequence length="67" mass="7814">MLEDLSIEVNSDDCESETAVIDFPPEGKRHALAMLSNTALRHGKMTTWGHGRIKLMLYHRIQWDRKY</sequence>
<evidence type="ECO:0000313" key="1">
    <source>
        <dbReference type="EMBL" id="CEG46158.1"/>
    </source>
</evidence>
<reference evidence="2" key="1">
    <citation type="submission" date="2014-09" db="EMBL/GenBank/DDBJ databases">
        <authorList>
            <person name="Sharma Rahul"/>
            <person name="Thines Marco"/>
        </authorList>
    </citation>
    <scope>NUCLEOTIDE SEQUENCE [LARGE SCALE GENOMIC DNA]</scope>
</reference>
<dbReference type="Proteomes" id="UP000054928">
    <property type="component" value="Unassembled WGS sequence"/>
</dbReference>
<dbReference type="RefSeq" id="XP_036263367.1">
    <property type="nucleotide sequence ID" value="XM_036407110.1"/>
</dbReference>
<dbReference type="EMBL" id="CCYD01002047">
    <property type="protein sequence ID" value="CEG46158.1"/>
    <property type="molecule type" value="Genomic_DNA"/>
</dbReference>
<name>A0A0P1AWG8_PLAHL</name>
<protein>
    <submittedName>
        <fullName evidence="1">Uncharacterized protein</fullName>
    </submittedName>
</protein>
<accession>A0A0P1AWG8</accession>
<proteinExistence type="predicted"/>
<dbReference type="GeneID" id="59052771"/>
<evidence type="ECO:0000313" key="2">
    <source>
        <dbReference type="Proteomes" id="UP000054928"/>
    </source>
</evidence>